<feature type="region of interest" description="Disordered" evidence="1">
    <location>
        <begin position="604"/>
        <end position="630"/>
    </location>
</feature>
<evidence type="ECO:0008006" key="4">
    <source>
        <dbReference type="Google" id="ProtNLM"/>
    </source>
</evidence>
<comment type="caution">
    <text evidence="2">The sequence shown here is derived from an EMBL/GenBank/DDBJ whole genome shotgun (WGS) entry which is preliminary data.</text>
</comment>
<proteinExistence type="predicted"/>
<feature type="region of interest" description="Disordered" evidence="1">
    <location>
        <begin position="1"/>
        <end position="53"/>
    </location>
</feature>
<feature type="compositionally biased region" description="Basic and acidic residues" evidence="1">
    <location>
        <begin position="610"/>
        <end position="630"/>
    </location>
</feature>
<gene>
    <name evidence="2" type="ORF">ACET3X_007593</name>
</gene>
<evidence type="ECO:0000256" key="1">
    <source>
        <dbReference type="SAM" id="MobiDB-lite"/>
    </source>
</evidence>
<evidence type="ECO:0000313" key="3">
    <source>
        <dbReference type="Proteomes" id="UP001578633"/>
    </source>
</evidence>
<feature type="compositionally biased region" description="Polar residues" evidence="1">
    <location>
        <begin position="38"/>
        <end position="53"/>
    </location>
</feature>
<protein>
    <recommendedName>
        <fullName evidence="4">F-box domain-containing protein</fullName>
    </recommendedName>
</protein>
<dbReference type="EMBL" id="JBHGVX010000007">
    <property type="protein sequence ID" value="KAL1794172.1"/>
    <property type="molecule type" value="Genomic_DNA"/>
</dbReference>
<dbReference type="RefSeq" id="XP_069304756.1">
    <property type="nucleotide sequence ID" value="XM_069453756.1"/>
</dbReference>
<dbReference type="Proteomes" id="UP001578633">
    <property type="component" value="Chromosome 7"/>
</dbReference>
<sequence>MAPTTSLSSGPRKRRVASPGSGIKTPTLPREPAIPDTTPESPQDGQYSDTSVRSDNVDSHLLQNHGLLSLPCELIEMIASNLLATTHILNLGRVNKRINGIVQQTIVRNLTISSRNIREFLEMLVGNAELTSKISSADFGDFGYSRRGEHLYAGPMRIRLNFLETLRTAVAATTGRIIDWSPVKENNKPVGSVWKQDSAFFLNTLAICCPSIKSVTIQLPEARPFHSGQPPRPAHRAPSSFPALNPELLPVAPFQGPALKVFQAGLEALTISENTRWKGPPTVEILEPYNLKWRNMGTHIITLAGFSKLKRLDIPMDILGRPHDIVFSDTGSPSVTKHDGPASVDRGPPVGKTLAELRSKVLPLSIQYLYLRSCNKWMFALLQRINEVPVEKLRLKHVELSFKSSPNNLLAQCDAVDLGRLDCVQLFADLDRKGIKVTFHTEPQRILVDMRKELEALSCLTTMEVWHYAVTHAPLSKWNLEASRKRRSLKMGFRYFLQHADHHSELLNSPTFDLESWTQGAFFHGTRNSKWDPQLRDSKLKVKTVGSDGWNERALGKRALKRRLSPLLNLDTYQFGFRTEQDLAPPPKEFRFLGARFIVVHGTRAQSSNQHRDTAKIPRAHEEKPKRSKQIDHMELVTHTKIEAHDLEDDIERLQLESGNNISTCFQFNAALWASVKWQMFLQPKTVTHFTRCPE</sequence>
<keyword evidence="3" id="KW-1185">Reference proteome</keyword>
<dbReference type="GeneID" id="96087915"/>
<organism evidence="2 3">
    <name type="scientific">Alternaria dauci</name>
    <dbReference type="NCBI Taxonomy" id="48095"/>
    <lineage>
        <taxon>Eukaryota</taxon>
        <taxon>Fungi</taxon>
        <taxon>Dikarya</taxon>
        <taxon>Ascomycota</taxon>
        <taxon>Pezizomycotina</taxon>
        <taxon>Dothideomycetes</taxon>
        <taxon>Pleosporomycetidae</taxon>
        <taxon>Pleosporales</taxon>
        <taxon>Pleosporineae</taxon>
        <taxon>Pleosporaceae</taxon>
        <taxon>Alternaria</taxon>
        <taxon>Alternaria sect. Porri</taxon>
    </lineage>
</organism>
<name>A0ABR3UDA0_9PLEO</name>
<reference evidence="2 3" key="1">
    <citation type="submission" date="2024-09" db="EMBL/GenBank/DDBJ databases">
        <title>T2T genomes of carrot and Alternaria dauci and their utility for understanding host-pathogen interaction during carrot leaf blight disease.</title>
        <authorList>
            <person name="Liu W."/>
            <person name="Xu S."/>
            <person name="Ou C."/>
            <person name="Liu X."/>
            <person name="Zhuang F."/>
            <person name="Deng X.W."/>
        </authorList>
    </citation>
    <scope>NUCLEOTIDE SEQUENCE [LARGE SCALE GENOMIC DNA]</scope>
    <source>
        <strain evidence="2 3">A2016</strain>
    </source>
</reference>
<accession>A0ABR3UDA0</accession>
<evidence type="ECO:0000313" key="2">
    <source>
        <dbReference type="EMBL" id="KAL1794172.1"/>
    </source>
</evidence>